<reference evidence="1" key="1">
    <citation type="submission" date="2020-06" db="EMBL/GenBank/DDBJ databases">
        <authorList>
            <consortium name="Wellcome Sanger Institute Data Sharing"/>
        </authorList>
    </citation>
    <scope>NUCLEOTIDE SEQUENCE [LARGE SCALE GENOMIC DNA]</scope>
</reference>
<accession>A0A8C5DUD7</accession>
<evidence type="ECO:0000313" key="2">
    <source>
        <dbReference type="Proteomes" id="UP000694680"/>
    </source>
</evidence>
<sequence>MIKHTLQLKSKTVHTPKIVIEGVSFPSLNRVSLSIFAKGSLGLGSLGVPSTLAHFPTVLSHPTITSLCFTHVRDVTCRFAPWRTMDSRTLTPALIVTPVPIETVTVAVGSMLAVG</sequence>
<evidence type="ECO:0000313" key="1">
    <source>
        <dbReference type="Ensembl" id="ENSGWIP00000011691.1"/>
    </source>
</evidence>
<dbReference type="AlphaFoldDB" id="A0A8C5DUD7"/>
<proteinExistence type="predicted"/>
<dbReference type="Ensembl" id="ENSGWIT00000013076.1">
    <property type="protein sequence ID" value="ENSGWIP00000011691.1"/>
    <property type="gene ID" value="ENSGWIG00000006875.1"/>
</dbReference>
<keyword evidence="2" id="KW-1185">Reference proteome</keyword>
<name>A0A8C5DUD7_GOUWI</name>
<organism evidence="1 2">
    <name type="scientific">Gouania willdenowi</name>
    <name type="common">Blunt-snouted clingfish</name>
    <name type="synonym">Lepadogaster willdenowi</name>
    <dbReference type="NCBI Taxonomy" id="441366"/>
    <lineage>
        <taxon>Eukaryota</taxon>
        <taxon>Metazoa</taxon>
        <taxon>Chordata</taxon>
        <taxon>Craniata</taxon>
        <taxon>Vertebrata</taxon>
        <taxon>Euteleostomi</taxon>
        <taxon>Actinopterygii</taxon>
        <taxon>Neopterygii</taxon>
        <taxon>Teleostei</taxon>
        <taxon>Neoteleostei</taxon>
        <taxon>Acanthomorphata</taxon>
        <taxon>Ovalentaria</taxon>
        <taxon>Blenniimorphae</taxon>
        <taxon>Blenniiformes</taxon>
        <taxon>Gobiesocoidei</taxon>
        <taxon>Gobiesocidae</taxon>
        <taxon>Gobiesocinae</taxon>
        <taxon>Gouania</taxon>
    </lineage>
</organism>
<reference evidence="1" key="2">
    <citation type="submission" date="2025-08" db="UniProtKB">
        <authorList>
            <consortium name="Ensembl"/>
        </authorList>
    </citation>
    <scope>IDENTIFICATION</scope>
</reference>
<dbReference type="Proteomes" id="UP000694680">
    <property type="component" value="Chromosome 21"/>
</dbReference>
<reference evidence="1" key="3">
    <citation type="submission" date="2025-09" db="UniProtKB">
        <authorList>
            <consortium name="Ensembl"/>
        </authorList>
    </citation>
    <scope>IDENTIFICATION</scope>
</reference>
<protein>
    <submittedName>
        <fullName evidence="1">Uncharacterized protein</fullName>
    </submittedName>
</protein>